<evidence type="ECO:0000313" key="2">
    <source>
        <dbReference type="Proteomes" id="UP000237000"/>
    </source>
</evidence>
<dbReference type="AlphaFoldDB" id="A0A2P5BLE8"/>
<evidence type="ECO:0000313" key="1">
    <source>
        <dbReference type="EMBL" id="PON49639.1"/>
    </source>
</evidence>
<keyword evidence="2" id="KW-1185">Reference proteome</keyword>
<dbReference type="InParanoid" id="A0A2P5BLE8"/>
<dbReference type="Proteomes" id="UP000237000">
    <property type="component" value="Unassembled WGS sequence"/>
</dbReference>
<sequence length="40" mass="4815">MIEYEDPTTTVLGYSPVKTRSRFKNYQILENDIFINNFEK</sequence>
<proteinExistence type="predicted"/>
<dbReference type="EMBL" id="JXTC01000498">
    <property type="protein sequence ID" value="PON49639.1"/>
    <property type="molecule type" value="Genomic_DNA"/>
</dbReference>
<gene>
    <name evidence="1" type="ORF">TorRG33x02_316890</name>
</gene>
<accession>A0A2P5BLE8</accession>
<comment type="caution">
    <text evidence="1">The sequence shown here is derived from an EMBL/GenBank/DDBJ whole genome shotgun (WGS) entry which is preliminary data.</text>
</comment>
<name>A0A2P5BLE8_TREOI</name>
<protein>
    <submittedName>
        <fullName evidence="1">Uncharacterized protein</fullName>
    </submittedName>
</protein>
<reference evidence="2" key="1">
    <citation type="submission" date="2016-06" db="EMBL/GenBank/DDBJ databases">
        <title>Parallel loss of symbiosis genes in relatives of nitrogen-fixing non-legume Parasponia.</title>
        <authorList>
            <person name="Van Velzen R."/>
            <person name="Holmer R."/>
            <person name="Bu F."/>
            <person name="Rutten L."/>
            <person name="Van Zeijl A."/>
            <person name="Liu W."/>
            <person name="Santuari L."/>
            <person name="Cao Q."/>
            <person name="Sharma T."/>
            <person name="Shen D."/>
            <person name="Roswanjaya Y."/>
            <person name="Wardhani T."/>
            <person name="Kalhor M.S."/>
            <person name="Jansen J."/>
            <person name="Van den Hoogen J."/>
            <person name="Gungor B."/>
            <person name="Hartog M."/>
            <person name="Hontelez J."/>
            <person name="Verver J."/>
            <person name="Yang W.-C."/>
            <person name="Schijlen E."/>
            <person name="Repin R."/>
            <person name="Schilthuizen M."/>
            <person name="Schranz E."/>
            <person name="Heidstra R."/>
            <person name="Miyata K."/>
            <person name="Fedorova E."/>
            <person name="Kohlen W."/>
            <person name="Bisseling T."/>
            <person name="Smit S."/>
            <person name="Geurts R."/>
        </authorList>
    </citation>
    <scope>NUCLEOTIDE SEQUENCE [LARGE SCALE GENOMIC DNA]</scope>
    <source>
        <strain evidence="2">cv. RG33-2</strain>
    </source>
</reference>
<organism evidence="1 2">
    <name type="scientific">Trema orientale</name>
    <name type="common">Charcoal tree</name>
    <name type="synonym">Celtis orientalis</name>
    <dbReference type="NCBI Taxonomy" id="63057"/>
    <lineage>
        <taxon>Eukaryota</taxon>
        <taxon>Viridiplantae</taxon>
        <taxon>Streptophyta</taxon>
        <taxon>Embryophyta</taxon>
        <taxon>Tracheophyta</taxon>
        <taxon>Spermatophyta</taxon>
        <taxon>Magnoliopsida</taxon>
        <taxon>eudicotyledons</taxon>
        <taxon>Gunneridae</taxon>
        <taxon>Pentapetalae</taxon>
        <taxon>rosids</taxon>
        <taxon>fabids</taxon>
        <taxon>Rosales</taxon>
        <taxon>Cannabaceae</taxon>
        <taxon>Trema</taxon>
    </lineage>
</organism>